<gene>
    <name evidence="2" type="ORF">CSC65_07405</name>
</gene>
<keyword evidence="1" id="KW-0732">Signal</keyword>
<evidence type="ECO:0000256" key="1">
    <source>
        <dbReference type="SAM" id="SignalP"/>
    </source>
</evidence>
<feature type="signal peptide" evidence="1">
    <location>
        <begin position="1"/>
        <end position="21"/>
    </location>
</feature>
<evidence type="ECO:0000313" key="2">
    <source>
        <dbReference type="EMBL" id="KAF1695035.1"/>
    </source>
</evidence>
<keyword evidence="3" id="KW-1185">Reference proteome</keyword>
<protein>
    <recommendedName>
        <fullName evidence="4">Lipoprotein</fullName>
    </recommendedName>
</protein>
<name>A0ABQ6Z834_9GAMM</name>
<comment type="caution">
    <text evidence="2">The sequence shown here is derived from an EMBL/GenBank/DDBJ whole genome shotgun (WGS) entry which is preliminary data.</text>
</comment>
<proteinExistence type="predicted"/>
<sequence>MSGKMLLGAIAALMLSSCATTYSITPVDTGAAMVTYGNGLPTTDLERANGAVQVTPLGVASNGRLTFAVAGYNKLVVPSDFGPEHFAARAGVAELRLYTYDQLEQEAQSAAAWAAFAVALTGAAAVYAANDQAWQTTDTTLYTPDGAYTVSTTTYDPALAAAGTAAATAATMAGIDFVGQQLDAARARLGDTILQSTTLDPQQAYGGYIVVARPKVRPPYVVEVSARWNNEDYRFRFNVAKVK</sequence>
<dbReference type="RefSeq" id="WP_162409941.1">
    <property type="nucleotide sequence ID" value="NZ_PDWN01000006.1"/>
</dbReference>
<dbReference type="Proteomes" id="UP000788419">
    <property type="component" value="Unassembled WGS sequence"/>
</dbReference>
<dbReference type="PROSITE" id="PS51257">
    <property type="entry name" value="PROKAR_LIPOPROTEIN"/>
    <property type="match status" value="1"/>
</dbReference>
<reference evidence="2 3" key="1">
    <citation type="submission" date="2017-10" db="EMBL/GenBank/DDBJ databases">
        <title>Whole genome sequencing of members of genus Pseudoxanthomonas.</title>
        <authorList>
            <person name="Kumar S."/>
            <person name="Bansal K."/>
            <person name="Kaur A."/>
            <person name="Patil P."/>
            <person name="Sharma S."/>
            <person name="Patil P.B."/>
        </authorList>
    </citation>
    <scope>NUCLEOTIDE SEQUENCE [LARGE SCALE GENOMIC DNA]</scope>
    <source>
        <strain evidence="2 3">DSM 17801</strain>
    </source>
</reference>
<dbReference type="EMBL" id="PDWN01000006">
    <property type="protein sequence ID" value="KAF1695035.1"/>
    <property type="molecule type" value="Genomic_DNA"/>
</dbReference>
<accession>A0ABQ6Z834</accession>
<organism evidence="2 3">
    <name type="scientific">Pseudoxanthomonas daejeonensis</name>
    <dbReference type="NCBI Taxonomy" id="266062"/>
    <lineage>
        <taxon>Bacteria</taxon>
        <taxon>Pseudomonadati</taxon>
        <taxon>Pseudomonadota</taxon>
        <taxon>Gammaproteobacteria</taxon>
        <taxon>Lysobacterales</taxon>
        <taxon>Lysobacteraceae</taxon>
        <taxon>Pseudoxanthomonas</taxon>
    </lineage>
</organism>
<feature type="chain" id="PRO_5046812820" description="Lipoprotein" evidence="1">
    <location>
        <begin position="22"/>
        <end position="243"/>
    </location>
</feature>
<evidence type="ECO:0008006" key="4">
    <source>
        <dbReference type="Google" id="ProtNLM"/>
    </source>
</evidence>
<evidence type="ECO:0000313" key="3">
    <source>
        <dbReference type="Proteomes" id="UP000788419"/>
    </source>
</evidence>